<dbReference type="InterPro" id="IPR005120">
    <property type="entry name" value="UPF3_dom"/>
</dbReference>
<evidence type="ECO:0000256" key="3">
    <source>
        <dbReference type="ARBA" id="ARBA00023161"/>
    </source>
</evidence>
<comment type="similarity">
    <text evidence="2">Belongs to the RENT3 family.</text>
</comment>
<evidence type="ECO:0000313" key="7">
    <source>
        <dbReference type="EMBL" id="KAF8452661.1"/>
    </source>
</evidence>
<dbReference type="AlphaFoldDB" id="A0AAD4GMF3"/>
<feature type="compositionally biased region" description="Basic and acidic residues" evidence="5">
    <location>
        <begin position="1"/>
        <end position="15"/>
    </location>
</feature>
<sequence>MDLKPPRKQKYKESRSQPTPTGAERLKTVVRRLPPNLPEEIFWQSVQAWVTEDTVTWKSYHPGKLRTKRANKEGIPSRAYIAFKNEALVTHFGRAYDGHLFRDKAGNESHAVVEYAPFQKIPTEKKKVDARNNTIDKDEDYLSFIETLKGTTKTESVSLEALIAASQPPPHPTTTPLLEALKAEKSAQKDKEAILRNHAHYKDVTASGSSRKEEAKKKAAAATVQQVASTKPEPSSPPTSKKVKKAAAVAQKAGLTQAPAPVQEGQGAAMAKGVATGASAGAATSSAKPSIPSPARHRPPKEPHGRSLPHAKGETASAFASVPVPTSGPTSNPQPGPSLALPRPGPGQGQAPRKNRPTVGLGRHFEAALNGAGVGVLPGDRKRRDKGIGSGSGAGPGPGPGTEGTKPGKHKHHHHHRDHPPNEVVPSILQRLTEVGQGNTEVVVMQRPQSTEGVGDSGTGPSAGGVGAGAGASPGLDGRGRGGARRGRGRGRGHRGG</sequence>
<comment type="subcellular location">
    <subcellularLocation>
        <location evidence="1">Nucleus</location>
    </subcellularLocation>
</comment>
<dbReference type="GO" id="GO:0000184">
    <property type="term" value="P:nuclear-transcribed mRNA catabolic process, nonsense-mediated decay"/>
    <property type="evidence" value="ECO:0007669"/>
    <property type="project" value="UniProtKB-KW"/>
</dbReference>
<evidence type="ECO:0000256" key="4">
    <source>
        <dbReference type="ARBA" id="ARBA00023242"/>
    </source>
</evidence>
<dbReference type="InterPro" id="IPR035979">
    <property type="entry name" value="RBD_domain_sf"/>
</dbReference>
<dbReference type="GO" id="GO:0045727">
    <property type="term" value="P:positive regulation of translation"/>
    <property type="evidence" value="ECO:0007669"/>
    <property type="project" value="TreeGrafter"/>
</dbReference>
<dbReference type="Pfam" id="PF03467">
    <property type="entry name" value="Smg4_UPF3"/>
    <property type="match status" value="1"/>
</dbReference>
<evidence type="ECO:0000256" key="5">
    <source>
        <dbReference type="SAM" id="MobiDB-lite"/>
    </source>
</evidence>
<name>A0AAD4GMF3_BOLED</name>
<keyword evidence="4" id="KW-0539">Nucleus</keyword>
<feature type="region of interest" description="Disordered" evidence="5">
    <location>
        <begin position="196"/>
        <end position="248"/>
    </location>
</feature>
<dbReference type="GO" id="GO:0003729">
    <property type="term" value="F:mRNA binding"/>
    <property type="evidence" value="ECO:0007669"/>
    <property type="project" value="TreeGrafter"/>
</dbReference>
<evidence type="ECO:0000256" key="2">
    <source>
        <dbReference type="ARBA" id="ARBA00005991"/>
    </source>
</evidence>
<reference evidence="7" key="2">
    <citation type="journal article" date="2020" name="Nat. Commun.">
        <title>Large-scale genome sequencing of mycorrhizal fungi provides insights into the early evolution of symbiotic traits.</title>
        <authorList>
            <person name="Miyauchi S."/>
            <person name="Kiss E."/>
            <person name="Kuo A."/>
            <person name="Drula E."/>
            <person name="Kohler A."/>
            <person name="Sanchez-Garcia M."/>
            <person name="Morin E."/>
            <person name="Andreopoulos B."/>
            <person name="Barry K.W."/>
            <person name="Bonito G."/>
            <person name="Buee M."/>
            <person name="Carver A."/>
            <person name="Chen C."/>
            <person name="Cichocki N."/>
            <person name="Clum A."/>
            <person name="Culley D."/>
            <person name="Crous P.W."/>
            <person name="Fauchery L."/>
            <person name="Girlanda M."/>
            <person name="Hayes R.D."/>
            <person name="Keri Z."/>
            <person name="LaButti K."/>
            <person name="Lipzen A."/>
            <person name="Lombard V."/>
            <person name="Magnuson J."/>
            <person name="Maillard F."/>
            <person name="Murat C."/>
            <person name="Nolan M."/>
            <person name="Ohm R.A."/>
            <person name="Pangilinan J."/>
            <person name="Pereira M.F."/>
            <person name="Perotto S."/>
            <person name="Peter M."/>
            <person name="Pfister S."/>
            <person name="Riley R."/>
            <person name="Sitrit Y."/>
            <person name="Stielow J.B."/>
            <person name="Szollosi G."/>
            <person name="Zifcakova L."/>
            <person name="Stursova M."/>
            <person name="Spatafora J.W."/>
            <person name="Tedersoo L."/>
            <person name="Vaario L.M."/>
            <person name="Yamada A."/>
            <person name="Yan M."/>
            <person name="Wang P."/>
            <person name="Xu J."/>
            <person name="Bruns T."/>
            <person name="Baldrian P."/>
            <person name="Vilgalys R."/>
            <person name="Dunand C."/>
            <person name="Henrissat B."/>
            <person name="Grigoriev I.V."/>
            <person name="Hibbett D."/>
            <person name="Nagy L.G."/>
            <person name="Martin F.M."/>
        </authorList>
    </citation>
    <scope>NUCLEOTIDE SEQUENCE</scope>
    <source>
        <strain evidence="7">BED1</strain>
    </source>
</reference>
<dbReference type="GO" id="GO:0005730">
    <property type="term" value="C:nucleolus"/>
    <property type="evidence" value="ECO:0007669"/>
    <property type="project" value="TreeGrafter"/>
</dbReference>
<dbReference type="EMBL" id="WHUW01000001">
    <property type="protein sequence ID" value="KAF8452661.1"/>
    <property type="molecule type" value="Genomic_DNA"/>
</dbReference>
<dbReference type="Gene3D" id="3.30.70.330">
    <property type="match status" value="1"/>
</dbReference>
<dbReference type="InterPro" id="IPR012677">
    <property type="entry name" value="Nucleotide-bd_a/b_plait_sf"/>
</dbReference>
<proteinExistence type="inferred from homology"/>
<feature type="compositionally biased region" description="Low complexity" evidence="5">
    <location>
        <begin position="279"/>
        <end position="288"/>
    </location>
</feature>
<feature type="domain" description="UPF3" evidence="6">
    <location>
        <begin position="24"/>
        <end position="185"/>
    </location>
</feature>
<gene>
    <name evidence="7" type="ORF">L210DRAFT_3519275</name>
</gene>
<evidence type="ECO:0000259" key="6">
    <source>
        <dbReference type="Pfam" id="PF03467"/>
    </source>
</evidence>
<dbReference type="GO" id="GO:0005737">
    <property type="term" value="C:cytoplasm"/>
    <property type="evidence" value="ECO:0007669"/>
    <property type="project" value="TreeGrafter"/>
</dbReference>
<organism evidence="7 8">
    <name type="scientific">Boletus edulis BED1</name>
    <dbReference type="NCBI Taxonomy" id="1328754"/>
    <lineage>
        <taxon>Eukaryota</taxon>
        <taxon>Fungi</taxon>
        <taxon>Dikarya</taxon>
        <taxon>Basidiomycota</taxon>
        <taxon>Agaricomycotina</taxon>
        <taxon>Agaricomycetes</taxon>
        <taxon>Agaricomycetidae</taxon>
        <taxon>Boletales</taxon>
        <taxon>Boletineae</taxon>
        <taxon>Boletaceae</taxon>
        <taxon>Boletoideae</taxon>
        <taxon>Boletus</taxon>
    </lineage>
</organism>
<dbReference type="InterPro" id="IPR039722">
    <property type="entry name" value="Upf3"/>
</dbReference>
<feature type="region of interest" description="Disordered" evidence="5">
    <location>
        <begin position="279"/>
        <end position="429"/>
    </location>
</feature>
<feature type="region of interest" description="Disordered" evidence="5">
    <location>
        <begin position="444"/>
        <end position="497"/>
    </location>
</feature>
<feature type="compositionally biased region" description="Basic residues" evidence="5">
    <location>
        <begin position="482"/>
        <end position="497"/>
    </location>
</feature>
<dbReference type="PANTHER" id="PTHR13112:SF0">
    <property type="entry name" value="FI21285P1"/>
    <property type="match status" value="1"/>
</dbReference>
<protein>
    <submittedName>
        <fullName evidence="7">Smg-4/UPF3 family-domain-containing protein</fullName>
    </submittedName>
</protein>
<comment type="caution">
    <text evidence="7">The sequence shown here is derived from an EMBL/GenBank/DDBJ whole genome shotgun (WGS) entry which is preliminary data.</text>
</comment>
<evidence type="ECO:0000313" key="8">
    <source>
        <dbReference type="Proteomes" id="UP001194468"/>
    </source>
</evidence>
<dbReference type="Proteomes" id="UP001194468">
    <property type="component" value="Unassembled WGS sequence"/>
</dbReference>
<feature type="compositionally biased region" description="Gly residues" evidence="5">
    <location>
        <begin position="388"/>
        <end position="402"/>
    </location>
</feature>
<reference evidence="7" key="1">
    <citation type="submission" date="2019-10" db="EMBL/GenBank/DDBJ databases">
        <authorList>
            <consortium name="DOE Joint Genome Institute"/>
            <person name="Kuo A."/>
            <person name="Miyauchi S."/>
            <person name="Kiss E."/>
            <person name="Drula E."/>
            <person name="Kohler A."/>
            <person name="Sanchez-Garcia M."/>
            <person name="Andreopoulos B."/>
            <person name="Barry K.W."/>
            <person name="Bonito G."/>
            <person name="Buee M."/>
            <person name="Carver A."/>
            <person name="Chen C."/>
            <person name="Cichocki N."/>
            <person name="Clum A."/>
            <person name="Culley D."/>
            <person name="Crous P.W."/>
            <person name="Fauchery L."/>
            <person name="Girlanda M."/>
            <person name="Hayes R."/>
            <person name="Keri Z."/>
            <person name="LaButti K."/>
            <person name="Lipzen A."/>
            <person name="Lombard V."/>
            <person name="Magnuson J."/>
            <person name="Maillard F."/>
            <person name="Morin E."/>
            <person name="Murat C."/>
            <person name="Nolan M."/>
            <person name="Ohm R."/>
            <person name="Pangilinan J."/>
            <person name="Pereira M."/>
            <person name="Perotto S."/>
            <person name="Peter M."/>
            <person name="Riley R."/>
            <person name="Sitrit Y."/>
            <person name="Stielow B."/>
            <person name="Szollosi G."/>
            <person name="Zifcakova L."/>
            <person name="Stursova M."/>
            <person name="Spatafora J.W."/>
            <person name="Tedersoo L."/>
            <person name="Vaario L.-M."/>
            <person name="Yamada A."/>
            <person name="Yan M."/>
            <person name="Wang P."/>
            <person name="Xu J."/>
            <person name="Bruns T."/>
            <person name="Baldrian P."/>
            <person name="Vilgalys R."/>
            <person name="Henrissat B."/>
            <person name="Grigoriev I.V."/>
            <person name="Hibbett D."/>
            <person name="Nagy L.G."/>
            <person name="Martin F.M."/>
        </authorList>
    </citation>
    <scope>NUCLEOTIDE SEQUENCE</scope>
    <source>
        <strain evidence="7">BED1</strain>
    </source>
</reference>
<keyword evidence="8" id="KW-1185">Reference proteome</keyword>
<dbReference type="PANTHER" id="PTHR13112">
    <property type="entry name" value="UPF3 REGULATOR OF NONSENSE TRANSCRIPTS-LIKE PROTEIN"/>
    <property type="match status" value="1"/>
</dbReference>
<accession>A0AAD4GMF3</accession>
<feature type="region of interest" description="Disordered" evidence="5">
    <location>
        <begin position="1"/>
        <end position="26"/>
    </location>
</feature>
<dbReference type="SUPFAM" id="SSF54928">
    <property type="entry name" value="RNA-binding domain, RBD"/>
    <property type="match status" value="1"/>
</dbReference>
<feature type="compositionally biased region" description="Gly residues" evidence="5">
    <location>
        <begin position="455"/>
        <end position="472"/>
    </location>
</feature>
<feature type="compositionally biased region" description="Basic residues" evidence="5">
    <location>
        <begin position="407"/>
        <end position="418"/>
    </location>
</feature>
<dbReference type="CDD" id="cd12455">
    <property type="entry name" value="RRM_like_Smg4_UPF3"/>
    <property type="match status" value="1"/>
</dbReference>
<evidence type="ECO:0000256" key="1">
    <source>
        <dbReference type="ARBA" id="ARBA00004123"/>
    </source>
</evidence>
<keyword evidence="3" id="KW-0866">Nonsense-mediated mRNA decay</keyword>